<dbReference type="InterPro" id="IPR006094">
    <property type="entry name" value="Oxid_FAD_bind_N"/>
</dbReference>
<comment type="cofactor">
    <cofactor evidence="1">
        <name>FAD</name>
        <dbReference type="ChEBI" id="CHEBI:57692"/>
    </cofactor>
</comment>
<evidence type="ECO:0000256" key="1">
    <source>
        <dbReference type="ARBA" id="ARBA00001974"/>
    </source>
</evidence>
<accession>A0AAN9UQB3</accession>
<dbReference type="AlphaFoldDB" id="A0AAN9UQB3"/>
<evidence type="ECO:0000256" key="3">
    <source>
        <dbReference type="ARBA" id="ARBA00022630"/>
    </source>
</evidence>
<feature type="domain" description="FAD-binding PCMH-type" evidence="6">
    <location>
        <begin position="66"/>
        <end position="257"/>
    </location>
</feature>
<protein>
    <recommendedName>
        <fullName evidence="6">FAD-binding PCMH-type domain-containing protein</fullName>
    </recommendedName>
</protein>
<evidence type="ECO:0000256" key="5">
    <source>
        <dbReference type="ARBA" id="ARBA00023002"/>
    </source>
</evidence>
<evidence type="ECO:0000256" key="2">
    <source>
        <dbReference type="ARBA" id="ARBA00005466"/>
    </source>
</evidence>
<evidence type="ECO:0000313" key="7">
    <source>
        <dbReference type="EMBL" id="KAK7750325.1"/>
    </source>
</evidence>
<dbReference type="PROSITE" id="PS51387">
    <property type="entry name" value="FAD_PCMH"/>
    <property type="match status" value="1"/>
</dbReference>
<dbReference type="SUPFAM" id="SSF56176">
    <property type="entry name" value="FAD-binding/transporter-associated domain-like"/>
    <property type="match status" value="1"/>
</dbReference>
<evidence type="ECO:0000256" key="4">
    <source>
        <dbReference type="ARBA" id="ARBA00022827"/>
    </source>
</evidence>
<keyword evidence="8" id="KW-1185">Reference proteome</keyword>
<comment type="caution">
    <text evidence="7">The sequence shown here is derived from an EMBL/GenBank/DDBJ whole genome shotgun (WGS) entry which is preliminary data.</text>
</comment>
<dbReference type="InterPro" id="IPR016166">
    <property type="entry name" value="FAD-bd_PCMH"/>
</dbReference>
<sequence length="524" mass="57689">MEVIAAVTAWAIHIVSRNLPASIVPWDIHGNGNAAAELMGRLSPSAQVYLPGSEEFTEATTRWSVLHTPTFRLIIVPHTEDDVAEAVKYANDLNLPFLAVNGGHGAISTVEKLHNGVGIWINQLRSVEIAQDGSTVTIGGGALSKDVTDILWAAGKQTGEFHPITATISNSKLISYAVTGVCECTSILGPGLGGGHGILQGRYGLVSDQFVSMNVVMADGNIHTISNDLDADLWWAMRGAGHNFGIVTSATSKIYDIQHRNWAYETFIYTGDSIESLYTTIVEQFPGNDSQSIEILNLSVFFNNPDIDPTREGVDVVDSKYSTSFRDLGPIFTSSTRGSYTDIPTWIGQNNESPSCQKAALANVRFPIDLEFYNVTAQRKAYELFASRTQEIPALNNSMFLFEGYSIQGVKAIPSESSAYPFRMDNLLVSPLLTYLPTGAELDAAAANFGEDLRQILYEGSQKKELHTYVNYAFGDEAKESWYGYEDWRQDRLSALKRKYDPEGKFSFYAPILLHDGTPRLYQE</sequence>
<dbReference type="Pfam" id="PF08031">
    <property type="entry name" value="BBE"/>
    <property type="match status" value="1"/>
</dbReference>
<dbReference type="GO" id="GO:0016491">
    <property type="term" value="F:oxidoreductase activity"/>
    <property type="evidence" value="ECO:0007669"/>
    <property type="project" value="UniProtKB-KW"/>
</dbReference>
<evidence type="ECO:0000259" key="6">
    <source>
        <dbReference type="PROSITE" id="PS51387"/>
    </source>
</evidence>
<dbReference type="PANTHER" id="PTHR42973:SF9">
    <property type="entry name" value="FAD-BINDING PCMH-TYPE DOMAIN-CONTAINING PROTEIN-RELATED"/>
    <property type="match status" value="1"/>
</dbReference>
<dbReference type="PANTHER" id="PTHR42973">
    <property type="entry name" value="BINDING OXIDOREDUCTASE, PUTATIVE (AFU_ORTHOLOGUE AFUA_1G17690)-RELATED"/>
    <property type="match status" value="1"/>
</dbReference>
<dbReference type="EMBL" id="JAKJXP020000066">
    <property type="protein sequence ID" value="KAK7750325.1"/>
    <property type="molecule type" value="Genomic_DNA"/>
</dbReference>
<dbReference type="InterPro" id="IPR050416">
    <property type="entry name" value="FAD-linked_Oxidoreductase"/>
</dbReference>
<gene>
    <name evidence="7" type="ORF">SLS62_007733</name>
</gene>
<reference evidence="7 8" key="1">
    <citation type="submission" date="2024-02" db="EMBL/GenBank/DDBJ databases">
        <title>De novo assembly and annotation of 12 fungi associated with fruit tree decline syndrome in Ontario, Canada.</title>
        <authorList>
            <person name="Sulman M."/>
            <person name="Ellouze W."/>
            <person name="Ilyukhin E."/>
        </authorList>
    </citation>
    <scope>NUCLEOTIDE SEQUENCE [LARGE SCALE GENOMIC DNA]</scope>
    <source>
        <strain evidence="7 8">M11/M66-122</strain>
    </source>
</reference>
<dbReference type="InterPro" id="IPR036318">
    <property type="entry name" value="FAD-bd_PCMH-like_sf"/>
</dbReference>
<dbReference type="InterPro" id="IPR016169">
    <property type="entry name" value="FAD-bd_PCMH_sub2"/>
</dbReference>
<name>A0AAN9UQB3_9PEZI</name>
<keyword evidence="5" id="KW-0560">Oxidoreductase</keyword>
<dbReference type="Gene3D" id="3.40.462.20">
    <property type="match status" value="1"/>
</dbReference>
<proteinExistence type="inferred from homology"/>
<comment type="similarity">
    <text evidence="2">Belongs to the oxygen-dependent FAD-linked oxidoreductase family.</text>
</comment>
<keyword evidence="4" id="KW-0274">FAD</keyword>
<dbReference type="Pfam" id="PF01565">
    <property type="entry name" value="FAD_binding_4"/>
    <property type="match status" value="1"/>
</dbReference>
<dbReference type="Gene3D" id="3.30.465.10">
    <property type="match status" value="1"/>
</dbReference>
<dbReference type="Proteomes" id="UP001320420">
    <property type="component" value="Unassembled WGS sequence"/>
</dbReference>
<dbReference type="GO" id="GO:0071949">
    <property type="term" value="F:FAD binding"/>
    <property type="evidence" value="ECO:0007669"/>
    <property type="project" value="InterPro"/>
</dbReference>
<dbReference type="InterPro" id="IPR012951">
    <property type="entry name" value="BBE"/>
</dbReference>
<keyword evidence="3" id="KW-0285">Flavoprotein</keyword>
<evidence type="ECO:0000313" key="8">
    <source>
        <dbReference type="Proteomes" id="UP001320420"/>
    </source>
</evidence>
<organism evidence="7 8">
    <name type="scientific">Diatrype stigma</name>
    <dbReference type="NCBI Taxonomy" id="117547"/>
    <lineage>
        <taxon>Eukaryota</taxon>
        <taxon>Fungi</taxon>
        <taxon>Dikarya</taxon>
        <taxon>Ascomycota</taxon>
        <taxon>Pezizomycotina</taxon>
        <taxon>Sordariomycetes</taxon>
        <taxon>Xylariomycetidae</taxon>
        <taxon>Xylariales</taxon>
        <taxon>Diatrypaceae</taxon>
        <taxon>Diatrype</taxon>
    </lineage>
</organism>